<dbReference type="PANTHER" id="PTHR42949:SF3">
    <property type="entry name" value="ANAEROBIC GLYCEROL-3-PHOSPHATE DEHYDROGENASE SUBUNIT B"/>
    <property type="match status" value="1"/>
</dbReference>
<dbReference type="PRINTS" id="PR00368">
    <property type="entry name" value="FADPNR"/>
</dbReference>
<comment type="caution">
    <text evidence="3">The sequence shown here is derived from an EMBL/GenBank/DDBJ whole genome shotgun (WGS) entry which is preliminary data.</text>
</comment>
<dbReference type="Gene3D" id="1.10.10.1100">
    <property type="entry name" value="BFD-like [2Fe-2S]-binding domain"/>
    <property type="match status" value="1"/>
</dbReference>
<dbReference type="PRINTS" id="PR00411">
    <property type="entry name" value="PNDRDTASEI"/>
</dbReference>
<dbReference type="InterPro" id="IPR036010">
    <property type="entry name" value="2Fe-2S_ferredoxin-like_sf"/>
</dbReference>
<evidence type="ECO:0000259" key="2">
    <source>
        <dbReference type="PROSITE" id="PS51085"/>
    </source>
</evidence>
<dbReference type="CDD" id="cd19946">
    <property type="entry name" value="GlpA-like_Fer2_BFD-like"/>
    <property type="match status" value="1"/>
</dbReference>
<proteinExistence type="predicted"/>
<evidence type="ECO:0000256" key="1">
    <source>
        <dbReference type="ARBA" id="ARBA00023002"/>
    </source>
</evidence>
<dbReference type="InterPro" id="IPR036188">
    <property type="entry name" value="FAD/NAD-bd_sf"/>
</dbReference>
<dbReference type="Pfam" id="PF07992">
    <property type="entry name" value="Pyr_redox_2"/>
    <property type="match status" value="1"/>
</dbReference>
<dbReference type="PANTHER" id="PTHR42949">
    <property type="entry name" value="ANAEROBIC GLYCEROL-3-PHOSPHATE DEHYDROGENASE SUBUNIT B"/>
    <property type="match status" value="1"/>
</dbReference>
<reference evidence="3" key="1">
    <citation type="submission" date="2014-06" db="EMBL/GenBank/DDBJ databases">
        <title>Key roles for freshwater Actinobacteria revealed by deep metagenomic sequencing.</title>
        <authorList>
            <person name="Ghai R."/>
            <person name="Mizuno C.M."/>
            <person name="Picazo A."/>
            <person name="Camacho A."/>
            <person name="Rodriguez-Valera F."/>
        </authorList>
    </citation>
    <scope>NUCLEOTIDE SEQUENCE</scope>
</reference>
<dbReference type="SUPFAM" id="SSF54292">
    <property type="entry name" value="2Fe-2S ferredoxin-like"/>
    <property type="match status" value="1"/>
</dbReference>
<dbReference type="Gene3D" id="3.10.20.440">
    <property type="entry name" value="2Fe-2S iron-sulphur cluster binding domain, sarcosine oxidase, alpha subunit, N-terminal domain"/>
    <property type="match status" value="1"/>
</dbReference>
<dbReference type="PIRSF" id="PIRSF037495">
    <property type="entry name" value="Opine_OX_OoxA/HcnB"/>
    <property type="match status" value="1"/>
</dbReference>
<dbReference type="InterPro" id="IPR051691">
    <property type="entry name" value="Metab_Enz_Cyan_OpOx_G3PDH"/>
</dbReference>
<dbReference type="InterPro" id="IPR041854">
    <property type="entry name" value="BFD-like_2Fe2S-bd_dom_sf"/>
</dbReference>
<dbReference type="Gene3D" id="3.50.50.60">
    <property type="entry name" value="FAD/NAD(P)-binding domain"/>
    <property type="match status" value="2"/>
</dbReference>
<dbReference type="Pfam" id="PF04324">
    <property type="entry name" value="Fer2_BFD"/>
    <property type="match status" value="1"/>
</dbReference>
<keyword evidence="1" id="KW-0560">Oxidoreductase</keyword>
<dbReference type="PROSITE" id="PS51085">
    <property type="entry name" value="2FE2S_FER_2"/>
    <property type="match status" value="1"/>
</dbReference>
<accession>A0A094QCH6</accession>
<dbReference type="SUPFAM" id="SSF51905">
    <property type="entry name" value="FAD/NAD(P)-binding domain"/>
    <property type="match status" value="1"/>
</dbReference>
<dbReference type="Pfam" id="PF13510">
    <property type="entry name" value="Fer2_4"/>
    <property type="match status" value="1"/>
</dbReference>
<dbReference type="GO" id="GO:0051536">
    <property type="term" value="F:iron-sulfur cluster binding"/>
    <property type="evidence" value="ECO:0007669"/>
    <property type="project" value="InterPro"/>
</dbReference>
<name>A0A094QCH6_9ZZZZ</name>
<dbReference type="InterPro" id="IPR017224">
    <property type="entry name" value="Opine_Oxase_asu/HCN_bsu"/>
</dbReference>
<dbReference type="InterPro" id="IPR007419">
    <property type="entry name" value="BFD-like_2Fe2S-bd_dom"/>
</dbReference>
<dbReference type="GO" id="GO:0016491">
    <property type="term" value="F:oxidoreductase activity"/>
    <property type="evidence" value="ECO:0007669"/>
    <property type="project" value="UniProtKB-KW"/>
</dbReference>
<evidence type="ECO:0000313" key="3">
    <source>
        <dbReference type="EMBL" id="KGA21117.1"/>
    </source>
</evidence>
<dbReference type="InterPro" id="IPR001041">
    <property type="entry name" value="2Fe-2S_ferredoxin-type"/>
</dbReference>
<dbReference type="AlphaFoldDB" id="A0A094QCH6"/>
<gene>
    <name evidence="3" type="ORF">GM51_3525</name>
</gene>
<feature type="domain" description="2Fe-2S ferredoxin-type" evidence="2">
    <location>
        <begin position="13"/>
        <end position="96"/>
    </location>
</feature>
<sequence length="585" mass="63315">MRVLARGITKYGRTISFKFNGRSLSGVEGDSVASALINNGVHGFRGTEADEERGLFCGMGVCNECLIQIDGEQGLLACMTSLEDQMDIMVQPQHKSKPDFEVDVQINSLPEVELKTQVLVIGAGPAGMTIASKLAKYGVDVLVIDERKISGGQYFKQPAQKFEIVENKLDFQYRKGRALINDLDKSGAKIMHGVKIWAADGSEKFFAYDDCNKYFISTNKVVIATGAFEKGLAFPGWTLPGVMTTGAGQSLLRSYQVAPGEAIAIAGNGPLNLQLAAELLRAGAKVKVVAETASLFNFKNVIRGFFLFISSPRTALNGLGYVATIFKSGTKILTGQVIIEAYGAQKVQGAKFAPIDSQGKPKSDPKNISNFQVDSVTIGYGFSPSNEIARILDCHHNIDEKWGYLTTTRDLMGATNLPNVWVIGDGSGINGAQVAKSNASLLALEMLRLAKIKKGLLLKLQMQLATFTLKNQLFFQKTLWKVFNAPLIVDQVATPETYICRCLSISLTQAKSAISEHTLSAGAAKRINRVGMGRCQGRYCSPVIQKLISENTGSELNQFSGFAPQVPIKPVPIGVIAQLDPEVIK</sequence>
<dbReference type="EMBL" id="JNSL01000013">
    <property type="protein sequence ID" value="KGA21117.1"/>
    <property type="molecule type" value="Genomic_DNA"/>
</dbReference>
<protein>
    <recommendedName>
        <fullName evidence="2">2Fe-2S ferredoxin-type domain-containing protein</fullName>
    </recommendedName>
</protein>
<dbReference type="InterPro" id="IPR042204">
    <property type="entry name" value="2Fe-2S-bd_N"/>
</dbReference>
<dbReference type="InterPro" id="IPR023753">
    <property type="entry name" value="FAD/NAD-binding_dom"/>
</dbReference>
<organism evidence="3">
    <name type="scientific">freshwater metagenome</name>
    <dbReference type="NCBI Taxonomy" id="449393"/>
    <lineage>
        <taxon>unclassified sequences</taxon>
        <taxon>metagenomes</taxon>
        <taxon>ecological metagenomes</taxon>
    </lineage>
</organism>